<dbReference type="AlphaFoldDB" id="A0A4R3Z4P4"/>
<feature type="transmembrane region" description="Helical" evidence="5">
    <location>
        <begin position="417"/>
        <end position="440"/>
    </location>
</feature>
<evidence type="ECO:0000256" key="5">
    <source>
        <dbReference type="SAM" id="Phobius"/>
    </source>
</evidence>
<dbReference type="PANTHER" id="PTHR43424">
    <property type="entry name" value="LOCUS PUTATIVE PROTEIN 1-RELATED"/>
    <property type="match status" value="1"/>
</dbReference>
<feature type="transmembrane region" description="Helical" evidence="5">
    <location>
        <begin position="89"/>
        <end position="113"/>
    </location>
</feature>
<dbReference type="RefSeq" id="WP_066450783.1">
    <property type="nucleotide sequence ID" value="NZ_JANKBF010000008.1"/>
</dbReference>
<feature type="transmembrane region" description="Helical" evidence="5">
    <location>
        <begin position="119"/>
        <end position="137"/>
    </location>
</feature>
<evidence type="ECO:0000313" key="6">
    <source>
        <dbReference type="EMBL" id="TCW01026.1"/>
    </source>
</evidence>
<dbReference type="Pfam" id="PF01943">
    <property type="entry name" value="Polysacc_synt"/>
    <property type="match status" value="1"/>
</dbReference>
<comment type="caution">
    <text evidence="6">The sequence shown here is derived from an EMBL/GenBank/DDBJ whole genome shotgun (WGS) entry which is preliminary data.</text>
</comment>
<comment type="subcellular location">
    <subcellularLocation>
        <location evidence="1">Membrane</location>
        <topology evidence="1">Multi-pass membrane protein</topology>
    </subcellularLocation>
</comment>
<dbReference type="CDD" id="cd13128">
    <property type="entry name" value="MATE_Wzx_like"/>
    <property type="match status" value="1"/>
</dbReference>
<dbReference type="GeneID" id="98914950"/>
<protein>
    <submittedName>
        <fullName evidence="6">O-antigen/teichoic acid export membrane protein</fullName>
    </submittedName>
</protein>
<feature type="transmembrane region" description="Helical" evidence="5">
    <location>
        <begin position="144"/>
        <end position="166"/>
    </location>
</feature>
<keyword evidence="4 5" id="KW-0472">Membrane</keyword>
<dbReference type="InterPro" id="IPR002797">
    <property type="entry name" value="Polysacc_synth"/>
</dbReference>
<sequence>MKYKQKSLNVNMLLNFFKTIFTTVFPLITFKYVTAVLGKEGIGAINFSNSIIQYFSIFAALGISTYAIRECAKVRNNNEKISLLSSELFSINIISTFISYSILFFIVLCVPVLSTNRILILILSISIICTTLGTEWINIVYEDFLYITIRTIFFQIFTFVLVILFVKNQTDIFKYAFISSFSSFIINFLNYMYVKKYVNLKLVFNKNMLRHLKPIFTIFAMNIAISIYVTSDITILGFLRGETEVGLYTVSSKIYSCIKTILASVISVTIPRFAYIIDSNKEEYLVQLKSIFSIILLFGIPIVVGIILLPDFFITLISNNDYLESKVALCILSFAILPTLLSTIINNNILLPQRKESKILFSTLIGGFINIVLNLILIPKYGFNAAAFTTLIAEWCVFFIAIFQSRAMLINLPRYKLVIDLLKTLIGVIGIVVLYFLYFSLIKKKFVTIIIYVLLCIIVYFMIEVLLKHSELMSLTKKRKS</sequence>
<keyword evidence="7" id="KW-1185">Reference proteome</keyword>
<feature type="transmembrane region" description="Helical" evidence="5">
    <location>
        <begin position="12"/>
        <end position="30"/>
    </location>
</feature>
<feature type="transmembrane region" description="Helical" evidence="5">
    <location>
        <begin position="359"/>
        <end position="379"/>
    </location>
</feature>
<evidence type="ECO:0000256" key="2">
    <source>
        <dbReference type="ARBA" id="ARBA00022692"/>
    </source>
</evidence>
<feature type="transmembrane region" description="Helical" evidence="5">
    <location>
        <begin position="50"/>
        <end position="68"/>
    </location>
</feature>
<organism evidence="6 7">
    <name type="scientific">Longibaculum muris</name>
    <dbReference type="NCBI Taxonomy" id="1796628"/>
    <lineage>
        <taxon>Bacteria</taxon>
        <taxon>Bacillati</taxon>
        <taxon>Bacillota</taxon>
        <taxon>Erysipelotrichia</taxon>
        <taxon>Erysipelotrichales</taxon>
        <taxon>Coprobacillaceae</taxon>
        <taxon>Longibaculum</taxon>
    </lineage>
</organism>
<gene>
    <name evidence="6" type="ORF">EDD60_105130</name>
</gene>
<evidence type="ECO:0000256" key="1">
    <source>
        <dbReference type="ARBA" id="ARBA00004141"/>
    </source>
</evidence>
<evidence type="ECO:0000313" key="7">
    <source>
        <dbReference type="Proteomes" id="UP000295515"/>
    </source>
</evidence>
<feature type="transmembrane region" description="Helical" evidence="5">
    <location>
        <begin position="215"/>
        <end position="239"/>
    </location>
</feature>
<feature type="transmembrane region" description="Helical" evidence="5">
    <location>
        <begin position="385"/>
        <end position="405"/>
    </location>
</feature>
<feature type="transmembrane region" description="Helical" evidence="5">
    <location>
        <begin position="446"/>
        <end position="467"/>
    </location>
</feature>
<dbReference type="PANTHER" id="PTHR43424:SF1">
    <property type="entry name" value="LOCUS PUTATIVE PROTEIN 1-RELATED"/>
    <property type="match status" value="1"/>
</dbReference>
<feature type="transmembrane region" description="Helical" evidence="5">
    <location>
        <begin position="291"/>
        <end position="314"/>
    </location>
</feature>
<feature type="transmembrane region" description="Helical" evidence="5">
    <location>
        <begin position="326"/>
        <end position="347"/>
    </location>
</feature>
<reference evidence="6 7" key="1">
    <citation type="submission" date="2019-03" db="EMBL/GenBank/DDBJ databases">
        <title>Genomic Encyclopedia of Type Strains, Phase IV (KMG-IV): sequencing the most valuable type-strain genomes for metagenomic binning, comparative biology and taxonomic classification.</title>
        <authorList>
            <person name="Goeker M."/>
        </authorList>
    </citation>
    <scope>NUCLEOTIDE SEQUENCE [LARGE SCALE GENOMIC DNA]</scope>
    <source>
        <strain evidence="6 7">DSM 29487</strain>
    </source>
</reference>
<accession>A0A4R3Z4P4</accession>
<keyword evidence="2 5" id="KW-0812">Transmembrane</keyword>
<proteinExistence type="predicted"/>
<dbReference type="Proteomes" id="UP000295515">
    <property type="component" value="Unassembled WGS sequence"/>
</dbReference>
<dbReference type="EMBL" id="SMCQ01000005">
    <property type="protein sequence ID" value="TCW01026.1"/>
    <property type="molecule type" value="Genomic_DNA"/>
</dbReference>
<evidence type="ECO:0000256" key="3">
    <source>
        <dbReference type="ARBA" id="ARBA00022989"/>
    </source>
</evidence>
<dbReference type="InterPro" id="IPR052556">
    <property type="entry name" value="PolySynth_Transporter"/>
</dbReference>
<name>A0A4R3Z4P4_9FIRM</name>
<dbReference type="GO" id="GO:0016020">
    <property type="term" value="C:membrane"/>
    <property type="evidence" value="ECO:0007669"/>
    <property type="project" value="UniProtKB-SubCell"/>
</dbReference>
<feature type="transmembrane region" description="Helical" evidence="5">
    <location>
        <begin position="245"/>
        <end position="270"/>
    </location>
</feature>
<feature type="transmembrane region" description="Helical" evidence="5">
    <location>
        <begin position="172"/>
        <end position="194"/>
    </location>
</feature>
<keyword evidence="3 5" id="KW-1133">Transmembrane helix</keyword>
<evidence type="ECO:0000256" key="4">
    <source>
        <dbReference type="ARBA" id="ARBA00023136"/>
    </source>
</evidence>